<organism evidence="2 3">
    <name type="scientific">Actinocatenispora comari</name>
    <dbReference type="NCBI Taxonomy" id="2807577"/>
    <lineage>
        <taxon>Bacteria</taxon>
        <taxon>Bacillati</taxon>
        <taxon>Actinomycetota</taxon>
        <taxon>Actinomycetes</taxon>
        <taxon>Micromonosporales</taxon>
        <taxon>Micromonosporaceae</taxon>
        <taxon>Actinocatenispora</taxon>
    </lineage>
</organism>
<evidence type="ECO:0000256" key="1">
    <source>
        <dbReference type="SAM" id="MobiDB-lite"/>
    </source>
</evidence>
<dbReference type="RefSeq" id="WP_207128088.1">
    <property type="nucleotide sequence ID" value="NZ_BOPO01000117.1"/>
</dbReference>
<dbReference type="EMBL" id="BOPO01000117">
    <property type="protein sequence ID" value="GIL30442.1"/>
    <property type="molecule type" value="Genomic_DNA"/>
</dbReference>
<dbReference type="AlphaFoldDB" id="A0A8J4EMJ1"/>
<protein>
    <submittedName>
        <fullName evidence="2">Uncharacterized protein</fullName>
    </submittedName>
</protein>
<name>A0A8J4EMJ1_9ACTN</name>
<feature type="region of interest" description="Disordered" evidence="1">
    <location>
        <begin position="95"/>
        <end position="123"/>
    </location>
</feature>
<sequence>MNDTIFIDGREHLVRDDGTVALVDARPPADYTPGEAAPVGNSMLPCRICREPLALALARRGAHLGCLPDDQAYGLLRICGADRIWTIPVTVYSGERPHKKAPRETRDSKNTHRTRRMIGGAVA</sequence>
<comment type="caution">
    <text evidence="2">The sequence shown here is derived from an EMBL/GenBank/DDBJ whole genome shotgun (WGS) entry which is preliminary data.</text>
</comment>
<keyword evidence="3" id="KW-1185">Reference proteome</keyword>
<reference evidence="3" key="1">
    <citation type="journal article" date="2021" name="Int. J. Syst. Evol. Microbiol.">
        <title>Actinocatenispora comari sp. nov., an endophytic actinomycete isolated from aerial parts of Comarum salesowianum.</title>
        <authorList>
            <person name="Oyunbileg N."/>
            <person name="Iizaka Y."/>
            <person name="Hamada M."/>
            <person name="Davaapurev B.O."/>
            <person name="Fukumoto A."/>
            <person name="Tsetseg B."/>
            <person name="Kato F."/>
            <person name="Tamura T."/>
            <person name="Batkhuu J."/>
            <person name="Anzai Y."/>
        </authorList>
    </citation>
    <scope>NUCLEOTIDE SEQUENCE [LARGE SCALE GENOMIC DNA]</scope>
    <source>
        <strain evidence="3">NUM-2625</strain>
    </source>
</reference>
<accession>A0A8J4EMJ1</accession>
<dbReference type="Proteomes" id="UP000614996">
    <property type="component" value="Unassembled WGS sequence"/>
</dbReference>
<evidence type="ECO:0000313" key="2">
    <source>
        <dbReference type="EMBL" id="GIL30442.1"/>
    </source>
</evidence>
<gene>
    <name evidence="2" type="ORF">NUM_56960</name>
</gene>
<evidence type="ECO:0000313" key="3">
    <source>
        <dbReference type="Proteomes" id="UP000614996"/>
    </source>
</evidence>
<proteinExistence type="predicted"/>